<dbReference type="EMBL" id="CAMAPE010000004">
    <property type="protein sequence ID" value="CAH9061738.1"/>
    <property type="molecule type" value="Genomic_DNA"/>
</dbReference>
<name>A0A9P0YJZ1_CUSEU</name>
<keyword evidence="4" id="KW-1185">Reference proteome</keyword>
<dbReference type="InterPro" id="IPR005162">
    <property type="entry name" value="Retrotrans_gag_dom"/>
</dbReference>
<dbReference type="Pfam" id="PF03732">
    <property type="entry name" value="Retrotrans_gag"/>
    <property type="match status" value="1"/>
</dbReference>
<feature type="region of interest" description="Disordered" evidence="1">
    <location>
        <begin position="1"/>
        <end position="33"/>
    </location>
</feature>
<evidence type="ECO:0000259" key="2">
    <source>
        <dbReference type="Pfam" id="PF03732"/>
    </source>
</evidence>
<evidence type="ECO:0000256" key="1">
    <source>
        <dbReference type="SAM" id="MobiDB-lite"/>
    </source>
</evidence>
<dbReference type="PANTHER" id="PTHR33223:SF10">
    <property type="entry name" value="AMINOTRANSFERASE-LIKE PLANT MOBILE DOMAIN-CONTAINING PROTEIN"/>
    <property type="match status" value="1"/>
</dbReference>
<dbReference type="Proteomes" id="UP001152484">
    <property type="component" value="Unassembled WGS sequence"/>
</dbReference>
<gene>
    <name evidence="3" type="ORF">CEURO_LOCUS1791</name>
</gene>
<evidence type="ECO:0000313" key="4">
    <source>
        <dbReference type="Proteomes" id="UP001152484"/>
    </source>
</evidence>
<feature type="non-terminal residue" evidence="3">
    <location>
        <position position="304"/>
    </location>
</feature>
<feature type="region of interest" description="Disordered" evidence="1">
    <location>
        <begin position="271"/>
        <end position="304"/>
    </location>
</feature>
<feature type="domain" description="Retrotransposon gag" evidence="2">
    <location>
        <begin position="146"/>
        <end position="235"/>
    </location>
</feature>
<protein>
    <recommendedName>
        <fullName evidence="2">Retrotransposon gag domain-containing protein</fullName>
    </recommendedName>
</protein>
<evidence type="ECO:0000313" key="3">
    <source>
        <dbReference type="EMBL" id="CAH9061738.1"/>
    </source>
</evidence>
<dbReference type="OrthoDB" id="1748993at2759"/>
<organism evidence="3 4">
    <name type="scientific">Cuscuta europaea</name>
    <name type="common">European dodder</name>
    <dbReference type="NCBI Taxonomy" id="41803"/>
    <lineage>
        <taxon>Eukaryota</taxon>
        <taxon>Viridiplantae</taxon>
        <taxon>Streptophyta</taxon>
        <taxon>Embryophyta</taxon>
        <taxon>Tracheophyta</taxon>
        <taxon>Spermatophyta</taxon>
        <taxon>Magnoliopsida</taxon>
        <taxon>eudicotyledons</taxon>
        <taxon>Gunneridae</taxon>
        <taxon>Pentapetalae</taxon>
        <taxon>asterids</taxon>
        <taxon>lamiids</taxon>
        <taxon>Solanales</taxon>
        <taxon>Convolvulaceae</taxon>
        <taxon>Cuscuteae</taxon>
        <taxon>Cuscuta</taxon>
        <taxon>Cuscuta subgen. Cuscuta</taxon>
    </lineage>
</organism>
<dbReference type="PANTHER" id="PTHR33223">
    <property type="entry name" value="CCHC-TYPE DOMAIN-CONTAINING PROTEIN"/>
    <property type="match status" value="1"/>
</dbReference>
<proteinExistence type="predicted"/>
<accession>A0A9P0YJZ1</accession>
<comment type="caution">
    <text evidence="3">The sequence shown here is derived from an EMBL/GenBank/DDBJ whole genome shotgun (WGS) entry which is preliminary data.</text>
</comment>
<dbReference type="AlphaFoldDB" id="A0A9P0YJZ1"/>
<sequence>MGQREPVSSRESFGSVSRTTDRPRLHKGKGKLHEEDARHHINAARNQAQGVIPTANSSGNPGFDALMNKLSALEREFVEERGDPIIQVRTKTPFTTRVLSAPIPEKYRGSTMKPYDGRTDPQEHFNRYQNNMLMVNASDEYLCRWFLSTLEGPTYEWFNALPEGSIDSWQDLAQRFLTHFAGRKRAKKHFSHLLSVKQQPNETLRSFIDRWMKETNEVEGADKRTLLVLFQGGLRISPYALSLITDPPRSYLKAIQRGSLYADADDLHSFKKDGGQPLKKTNNTPALNAPSVRARDQGSHTQHV</sequence>
<reference evidence="3" key="1">
    <citation type="submission" date="2022-07" db="EMBL/GenBank/DDBJ databases">
        <authorList>
            <person name="Macas J."/>
            <person name="Novak P."/>
            <person name="Neumann P."/>
        </authorList>
    </citation>
    <scope>NUCLEOTIDE SEQUENCE</scope>
</reference>
<feature type="compositionally biased region" description="Polar residues" evidence="1">
    <location>
        <begin position="9"/>
        <end position="18"/>
    </location>
</feature>